<protein>
    <submittedName>
        <fullName evidence="7">Periplasmic solute binding protein</fullName>
    </submittedName>
</protein>
<dbReference type="HOGENOM" id="CLU_016838_1_0_7"/>
<dbReference type="InterPro" id="IPR006128">
    <property type="entry name" value="Lipoprotein_PsaA-like"/>
</dbReference>
<dbReference type="PRINTS" id="PR00690">
    <property type="entry name" value="ADHESNFAMILY"/>
</dbReference>
<evidence type="ECO:0000256" key="4">
    <source>
        <dbReference type="RuleBase" id="RU003512"/>
    </source>
</evidence>
<evidence type="ECO:0000256" key="3">
    <source>
        <dbReference type="ARBA" id="ARBA00022729"/>
    </source>
</evidence>
<dbReference type="RefSeq" id="WP_011696900.1">
    <property type="nucleotide sequence ID" value="NC_008554.1"/>
</dbReference>
<evidence type="ECO:0000313" key="7">
    <source>
        <dbReference type="EMBL" id="ABK15727.1"/>
    </source>
</evidence>
<dbReference type="GO" id="GO:0030001">
    <property type="term" value="P:metal ion transport"/>
    <property type="evidence" value="ECO:0007669"/>
    <property type="project" value="InterPro"/>
</dbReference>
<dbReference type="Gene3D" id="3.40.50.1980">
    <property type="entry name" value="Nitrogenase molybdenum iron protein domain"/>
    <property type="match status" value="2"/>
</dbReference>
<sequence length="312" mass="34661" precursor="true">MTHPARVVAKLLLGLSLVFAVAGAPAAVGAAEAKGRLEVTVSILPQKYFVEKIGGDLVSVTVMVEPGAEPHVYDPKPQRMTGLTRSKIYFAVGAPFEDVWLDRFAAANPKMRIVRTDAGIAKLSMEHDHATPEKEEAHTHPESAAREHSHGGEDPHVWTSPPLVMIQARHILAGLVEADPAHRGAYETNYRKFVEELVELDHFLLNLFQDRPKGEFIVFHPAWGYFAEAYNLQQVSIEIEGKEPKAADLQRLIEQARKRRVGTVFVQPQFSDRSAKVIAEAIGSRVEFADPMSADWDRNLREFAGKIHASLH</sequence>
<dbReference type="GO" id="GO:0007155">
    <property type="term" value="P:cell adhesion"/>
    <property type="evidence" value="ECO:0007669"/>
    <property type="project" value="InterPro"/>
</dbReference>
<gene>
    <name evidence="7" type="ordered locus">Sfum_0024</name>
</gene>
<dbReference type="EMBL" id="CP000478">
    <property type="protein sequence ID" value="ABK15727.1"/>
    <property type="molecule type" value="Genomic_DNA"/>
</dbReference>
<dbReference type="Proteomes" id="UP000001784">
    <property type="component" value="Chromosome"/>
</dbReference>
<accession>A0LE75</accession>
<dbReference type="Pfam" id="PF01297">
    <property type="entry name" value="ZnuA"/>
    <property type="match status" value="1"/>
</dbReference>
<feature type="region of interest" description="Disordered" evidence="5">
    <location>
        <begin position="126"/>
        <end position="159"/>
    </location>
</feature>
<feature type="compositionally biased region" description="Basic and acidic residues" evidence="5">
    <location>
        <begin position="126"/>
        <end position="156"/>
    </location>
</feature>
<proteinExistence type="inferred from homology"/>
<dbReference type="InterPro" id="IPR006127">
    <property type="entry name" value="ZnuA-like"/>
</dbReference>
<dbReference type="InterPro" id="IPR050492">
    <property type="entry name" value="Bact_metal-bind_prot9"/>
</dbReference>
<keyword evidence="3 6" id="KW-0732">Signal</keyword>
<evidence type="ECO:0000313" key="8">
    <source>
        <dbReference type="Proteomes" id="UP000001784"/>
    </source>
</evidence>
<dbReference type="KEGG" id="sfu:Sfum_0024"/>
<dbReference type="PANTHER" id="PTHR42953">
    <property type="entry name" value="HIGH-AFFINITY ZINC UPTAKE SYSTEM PROTEIN ZNUA-RELATED"/>
    <property type="match status" value="1"/>
</dbReference>
<feature type="chain" id="PRO_5002626676" evidence="6">
    <location>
        <begin position="27"/>
        <end position="312"/>
    </location>
</feature>
<evidence type="ECO:0000256" key="1">
    <source>
        <dbReference type="ARBA" id="ARBA00011028"/>
    </source>
</evidence>
<reference evidence="7 8" key="1">
    <citation type="submission" date="2006-10" db="EMBL/GenBank/DDBJ databases">
        <title>Complete sequence of Syntrophobacter fumaroxidans MPOB.</title>
        <authorList>
            <consortium name="US DOE Joint Genome Institute"/>
            <person name="Copeland A."/>
            <person name="Lucas S."/>
            <person name="Lapidus A."/>
            <person name="Barry K."/>
            <person name="Detter J.C."/>
            <person name="Glavina del Rio T."/>
            <person name="Hammon N."/>
            <person name="Israni S."/>
            <person name="Pitluck S."/>
            <person name="Goltsman E.G."/>
            <person name="Martinez M."/>
            <person name="Schmutz J."/>
            <person name="Larimer F."/>
            <person name="Land M."/>
            <person name="Hauser L."/>
            <person name="Kyrpides N."/>
            <person name="Kim E."/>
            <person name="Boone D.R."/>
            <person name="Brockman F."/>
            <person name="Culley D."/>
            <person name="Ferry J."/>
            <person name="Gunsalus R."/>
            <person name="McInerney M.J."/>
            <person name="Morrison M."/>
            <person name="Plugge C."/>
            <person name="Rohlin L."/>
            <person name="Scholten J."/>
            <person name="Sieber J."/>
            <person name="Stams A.J.M."/>
            <person name="Worm P."/>
            <person name="Henstra A.M."/>
            <person name="Richardson P."/>
        </authorList>
    </citation>
    <scope>NUCLEOTIDE SEQUENCE [LARGE SCALE GENOMIC DNA]</scope>
    <source>
        <strain evidence="8">DSM 10017 / MPOB</strain>
    </source>
</reference>
<dbReference type="GO" id="GO:0046872">
    <property type="term" value="F:metal ion binding"/>
    <property type="evidence" value="ECO:0007669"/>
    <property type="project" value="InterPro"/>
</dbReference>
<dbReference type="InParanoid" id="A0LE75"/>
<dbReference type="STRING" id="335543.Sfum_0024"/>
<dbReference type="OrthoDB" id="9810636at2"/>
<dbReference type="SUPFAM" id="SSF53807">
    <property type="entry name" value="Helical backbone' metal receptor"/>
    <property type="match status" value="1"/>
</dbReference>
<dbReference type="eggNOG" id="COG0803">
    <property type="taxonomic scope" value="Bacteria"/>
</dbReference>
<evidence type="ECO:0000256" key="6">
    <source>
        <dbReference type="SAM" id="SignalP"/>
    </source>
</evidence>
<organism evidence="7 8">
    <name type="scientific">Syntrophobacter fumaroxidans (strain DSM 10017 / MPOB)</name>
    <dbReference type="NCBI Taxonomy" id="335543"/>
    <lineage>
        <taxon>Bacteria</taxon>
        <taxon>Pseudomonadati</taxon>
        <taxon>Thermodesulfobacteriota</taxon>
        <taxon>Syntrophobacteria</taxon>
        <taxon>Syntrophobacterales</taxon>
        <taxon>Syntrophobacteraceae</taxon>
        <taxon>Syntrophobacter</taxon>
    </lineage>
</organism>
<name>A0LE75_SYNFM</name>
<evidence type="ECO:0000256" key="2">
    <source>
        <dbReference type="ARBA" id="ARBA00022448"/>
    </source>
</evidence>
<evidence type="ECO:0000256" key="5">
    <source>
        <dbReference type="SAM" id="MobiDB-lite"/>
    </source>
</evidence>
<keyword evidence="8" id="KW-1185">Reference proteome</keyword>
<dbReference type="PANTHER" id="PTHR42953:SF3">
    <property type="entry name" value="HIGH-AFFINITY ZINC UPTAKE SYSTEM PROTEIN ZNUA"/>
    <property type="match status" value="1"/>
</dbReference>
<feature type="signal peptide" evidence="6">
    <location>
        <begin position="1"/>
        <end position="26"/>
    </location>
</feature>
<comment type="similarity">
    <text evidence="1 4">Belongs to the bacterial solute-binding protein 9 family.</text>
</comment>
<dbReference type="AlphaFoldDB" id="A0LE75"/>
<keyword evidence="2 4" id="KW-0813">Transport</keyword>